<protein>
    <submittedName>
        <fullName evidence="2">Uncharacterized protein</fullName>
    </submittedName>
</protein>
<gene>
    <name evidence="2" type="ORF">ACMD2_11102</name>
</gene>
<organism evidence="2 3">
    <name type="scientific">Ananas comosus</name>
    <name type="common">Pineapple</name>
    <name type="synonym">Ananas ananas</name>
    <dbReference type="NCBI Taxonomy" id="4615"/>
    <lineage>
        <taxon>Eukaryota</taxon>
        <taxon>Viridiplantae</taxon>
        <taxon>Streptophyta</taxon>
        <taxon>Embryophyta</taxon>
        <taxon>Tracheophyta</taxon>
        <taxon>Spermatophyta</taxon>
        <taxon>Magnoliopsida</taxon>
        <taxon>Liliopsida</taxon>
        <taxon>Poales</taxon>
        <taxon>Bromeliaceae</taxon>
        <taxon>Bromelioideae</taxon>
        <taxon>Ananas</taxon>
    </lineage>
</organism>
<proteinExistence type="predicted"/>
<dbReference type="Proteomes" id="UP000092600">
    <property type="component" value="Unassembled WGS sequence"/>
</dbReference>
<sequence>MQVPGRRAAGPRPHGGGVRTETQPPPSQDGRIMRPPLRVATLLPHPFPTGFAYNLMIAASPSPGATPSPPSVSSAT</sequence>
<accession>A0A199VPL4</accession>
<evidence type="ECO:0000313" key="2">
    <source>
        <dbReference type="EMBL" id="OAY79004.1"/>
    </source>
</evidence>
<feature type="compositionally biased region" description="Low complexity" evidence="1">
    <location>
        <begin position="1"/>
        <end position="12"/>
    </location>
</feature>
<feature type="region of interest" description="Disordered" evidence="1">
    <location>
        <begin position="1"/>
        <end position="34"/>
    </location>
</feature>
<comment type="caution">
    <text evidence="2">The sequence shown here is derived from an EMBL/GenBank/DDBJ whole genome shotgun (WGS) entry which is preliminary data.</text>
</comment>
<reference evidence="2 3" key="1">
    <citation type="journal article" date="2016" name="DNA Res.">
        <title>The draft genome of MD-2 pineapple using hybrid error correction of long reads.</title>
        <authorList>
            <person name="Redwan R.M."/>
            <person name="Saidin A."/>
            <person name="Kumar S.V."/>
        </authorList>
    </citation>
    <scope>NUCLEOTIDE SEQUENCE [LARGE SCALE GENOMIC DNA]</scope>
    <source>
        <strain evidence="3">cv. MD2</strain>
        <tissue evidence="2">Leaf</tissue>
    </source>
</reference>
<dbReference type="EMBL" id="LSRQ01001155">
    <property type="protein sequence ID" value="OAY79004.1"/>
    <property type="molecule type" value="Genomic_DNA"/>
</dbReference>
<dbReference type="AlphaFoldDB" id="A0A199VPL4"/>
<evidence type="ECO:0000313" key="3">
    <source>
        <dbReference type="Proteomes" id="UP000092600"/>
    </source>
</evidence>
<evidence type="ECO:0000256" key="1">
    <source>
        <dbReference type="SAM" id="MobiDB-lite"/>
    </source>
</evidence>
<name>A0A199VPL4_ANACO</name>